<dbReference type="HAMAP" id="MF_00107">
    <property type="entry name" value="IspF"/>
    <property type="match status" value="1"/>
</dbReference>
<feature type="binding site" evidence="7">
    <location>
        <begin position="8"/>
        <end position="10"/>
    </location>
    <ligand>
        <name>4-CDP-2-C-methyl-D-erythritol 2-phosphate</name>
        <dbReference type="ChEBI" id="CHEBI:57919"/>
    </ligand>
</feature>
<feature type="binding site" evidence="7">
    <location>
        <position position="42"/>
    </location>
    <ligand>
        <name>a divalent metal cation</name>
        <dbReference type="ChEBI" id="CHEBI:60240"/>
    </ligand>
</feature>
<evidence type="ECO:0000313" key="11">
    <source>
        <dbReference type="Proteomes" id="UP001446032"/>
    </source>
</evidence>
<comment type="catalytic activity">
    <reaction evidence="1 7 8">
        <text>4-CDP-2-C-methyl-D-erythritol 2-phosphate = 2-C-methyl-D-erythritol 2,4-cyclic diphosphate + CMP</text>
        <dbReference type="Rhea" id="RHEA:23864"/>
        <dbReference type="ChEBI" id="CHEBI:57919"/>
        <dbReference type="ChEBI" id="CHEBI:58483"/>
        <dbReference type="ChEBI" id="CHEBI:60377"/>
        <dbReference type="EC" id="4.6.1.12"/>
    </reaction>
</comment>
<dbReference type="PANTHER" id="PTHR43181:SF1">
    <property type="entry name" value="2-C-METHYL-D-ERYTHRITOL 2,4-CYCLODIPHOSPHATE SYNTHASE, CHLOROPLASTIC"/>
    <property type="match status" value="1"/>
</dbReference>
<dbReference type="EC" id="4.6.1.12" evidence="3 7"/>
<evidence type="ECO:0000256" key="8">
    <source>
        <dbReference type="RuleBase" id="RU004395"/>
    </source>
</evidence>
<feature type="binding site" evidence="7">
    <location>
        <position position="10"/>
    </location>
    <ligand>
        <name>a divalent metal cation</name>
        <dbReference type="ChEBI" id="CHEBI:60240"/>
    </ligand>
</feature>
<comment type="function">
    <text evidence="7">Involved in the biosynthesis of isopentenyl diphosphate (IPP) and dimethylallyl diphosphate (DMAPP), two major building blocks of isoprenoid compounds. Catalyzes the conversion of 4-diphosphocytidyl-2-C-methyl-D-erythritol 2-phosphate (CDP-ME2P) to 2-C-methyl-D-erythritol 2,4-cyclodiphosphate (ME-CPP) with a corresponding release of cytidine 5-monophosphate (CMP).</text>
</comment>
<protein>
    <recommendedName>
        <fullName evidence="3 7">2-C-methyl-D-erythritol 2,4-cyclodiphosphate synthase</fullName>
        <shortName evidence="7">MECDP-synthase</shortName>
        <shortName evidence="7">MECPP-synthase</shortName>
        <shortName evidence="7">MECPS</shortName>
        <ecNumber evidence="3 7">4.6.1.12</ecNumber>
    </recommendedName>
</protein>
<reference evidence="10 11" key="1">
    <citation type="submission" date="2024-03" db="EMBL/GenBank/DDBJ databases">
        <title>Human intestinal bacterial collection.</title>
        <authorList>
            <person name="Pauvert C."/>
            <person name="Hitch T.C.A."/>
            <person name="Clavel T."/>
        </authorList>
    </citation>
    <scope>NUCLEOTIDE SEQUENCE [LARGE SCALE GENOMIC DNA]</scope>
    <source>
        <strain evidence="10 11">CLA-AA-H95</strain>
    </source>
</reference>
<feature type="binding site" evidence="7">
    <location>
        <begin position="56"/>
        <end position="58"/>
    </location>
    <ligand>
        <name>4-CDP-2-C-methyl-D-erythritol 2-phosphate</name>
        <dbReference type="ChEBI" id="CHEBI:57919"/>
    </ligand>
</feature>
<name>A0ABV1AKY7_9FIRM</name>
<dbReference type="RefSeq" id="WP_022214697.1">
    <property type="nucleotide sequence ID" value="NZ_JBBMEI010000019.1"/>
</dbReference>
<dbReference type="InterPro" id="IPR003526">
    <property type="entry name" value="MECDP_synthase"/>
</dbReference>
<dbReference type="CDD" id="cd00554">
    <property type="entry name" value="MECDP_synthase"/>
    <property type="match status" value="1"/>
</dbReference>
<keyword evidence="5 7" id="KW-0414">Isoprene biosynthesis</keyword>
<feature type="binding site" evidence="7">
    <location>
        <begin position="100"/>
        <end position="106"/>
    </location>
    <ligand>
        <name>4-CDP-2-C-methyl-D-erythritol 2-phosphate</name>
        <dbReference type="ChEBI" id="CHEBI:57919"/>
    </ligand>
</feature>
<sequence>MRVGMGYDVHKLTENSDLILGGVKIPWEKGLLGHSDADVLIHAVMDALLGAAALGDIGKHFPDTDPKYKGISSVKLLIHVSELLKEHGYEVGNIDATIIAQKPKMAPHIPQMRKNMADALGIPESKINVKATTEEGLGFTGSGEGISSQAICLLTEIQD</sequence>
<comment type="cofactor">
    <cofactor evidence="7">
        <name>a divalent metal cation</name>
        <dbReference type="ChEBI" id="CHEBI:60240"/>
    </cofactor>
    <text evidence="7">Binds 1 divalent metal cation per subunit.</text>
</comment>
<feature type="binding site" evidence="7">
    <location>
        <position position="139"/>
    </location>
    <ligand>
        <name>4-CDP-2-C-methyl-D-erythritol 2-phosphate</name>
        <dbReference type="ChEBI" id="CHEBI:57919"/>
    </ligand>
</feature>
<keyword evidence="4 7" id="KW-0479">Metal-binding</keyword>
<dbReference type="InterPro" id="IPR036571">
    <property type="entry name" value="MECDP_synthase_sf"/>
</dbReference>
<evidence type="ECO:0000256" key="7">
    <source>
        <dbReference type="HAMAP-Rule" id="MF_00107"/>
    </source>
</evidence>
<keyword evidence="6 7" id="KW-0456">Lyase</keyword>
<dbReference type="Pfam" id="PF02542">
    <property type="entry name" value="YgbB"/>
    <property type="match status" value="1"/>
</dbReference>
<gene>
    <name evidence="7 10" type="primary">ispF</name>
    <name evidence="10" type="ORF">WMO75_07635</name>
</gene>
<feature type="binding site" evidence="7">
    <location>
        <begin position="132"/>
        <end position="135"/>
    </location>
    <ligand>
        <name>4-CDP-2-C-methyl-D-erythritol 2-phosphate</name>
        <dbReference type="ChEBI" id="CHEBI:57919"/>
    </ligand>
</feature>
<dbReference type="EMBL" id="JBBMEI010000019">
    <property type="protein sequence ID" value="MEQ2358203.1"/>
    <property type="molecule type" value="Genomic_DNA"/>
</dbReference>
<evidence type="ECO:0000256" key="3">
    <source>
        <dbReference type="ARBA" id="ARBA00012579"/>
    </source>
</evidence>
<comment type="similarity">
    <text evidence="7 8">Belongs to the IspF family.</text>
</comment>
<dbReference type="PROSITE" id="PS01350">
    <property type="entry name" value="ISPF"/>
    <property type="match status" value="1"/>
</dbReference>
<comment type="pathway">
    <text evidence="2 7">Isoprenoid biosynthesis; isopentenyl diphosphate biosynthesis via DXP pathway; isopentenyl diphosphate from 1-deoxy-D-xylulose 5-phosphate: step 4/6.</text>
</comment>
<dbReference type="NCBIfam" id="TIGR00151">
    <property type="entry name" value="ispF"/>
    <property type="match status" value="1"/>
</dbReference>
<evidence type="ECO:0000259" key="9">
    <source>
        <dbReference type="Pfam" id="PF02542"/>
    </source>
</evidence>
<dbReference type="GO" id="GO:0008685">
    <property type="term" value="F:2-C-methyl-D-erythritol 2,4-cyclodiphosphate synthase activity"/>
    <property type="evidence" value="ECO:0007669"/>
    <property type="project" value="UniProtKB-EC"/>
</dbReference>
<dbReference type="Proteomes" id="UP001446032">
    <property type="component" value="Unassembled WGS sequence"/>
</dbReference>
<evidence type="ECO:0000256" key="1">
    <source>
        <dbReference type="ARBA" id="ARBA00000200"/>
    </source>
</evidence>
<comment type="caution">
    <text evidence="10">The sequence shown here is derived from an EMBL/GenBank/DDBJ whole genome shotgun (WGS) entry which is preliminary data.</text>
</comment>
<feature type="binding site" evidence="7">
    <location>
        <begin position="61"/>
        <end position="65"/>
    </location>
    <ligand>
        <name>4-CDP-2-C-methyl-D-erythritol 2-phosphate</name>
        <dbReference type="ChEBI" id="CHEBI:57919"/>
    </ligand>
</feature>
<proteinExistence type="inferred from homology"/>
<dbReference type="InterPro" id="IPR020555">
    <property type="entry name" value="MECDP_synthase_CS"/>
</dbReference>
<organism evidence="10 11">
    <name type="scientific">Blautia intestinihominis</name>
    <dbReference type="NCBI Taxonomy" id="3133152"/>
    <lineage>
        <taxon>Bacteria</taxon>
        <taxon>Bacillati</taxon>
        <taxon>Bacillota</taxon>
        <taxon>Clostridia</taxon>
        <taxon>Lachnospirales</taxon>
        <taxon>Lachnospiraceae</taxon>
        <taxon>Blautia</taxon>
    </lineage>
</organism>
<feature type="site" description="Transition state stabilizer" evidence="7">
    <location>
        <position position="34"/>
    </location>
</feature>
<feature type="domain" description="2-C-methyl-D-erythritol 2,4-cyclodiphosphate synthase" evidence="9">
    <location>
        <begin position="1"/>
        <end position="154"/>
    </location>
</feature>
<dbReference type="PANTHER" id="PTHR43181">
    <property type="entry name" value="2-C-METHYL-D-ERYTHRITOL 2,4-CYCLODIPHOSPHATE SYNTHASE, CHLOROPLASTIC"/>
    <property type="match status" value="1"/>
</dbReference>
<accession>A0ABV1AKY7</accession>
<feature type="binding site" evidence="7">
    <location>
        <begin position="34"/>
        <end position="35"/>
    </location>
    <ligand>
        <name>4-CDP-2-C-methyl-D-erythritol 2-phosphate</name>
        <dbReference type="ChEBI" id="CHEBI:57919"/>
    </ligand>
</feature>
<evidence type="ECO:0000256" key="5">
    <source>
        <dbReference type="ARBA" id="ARBA00023229"/>
    </source>
</evidence>
<comment type="subunit">
    <text evidence="7">Homotrimer.</text>
</comment>
<evidence type="ECO:0000313" key="10">
    <source>
        <dbReference type="EMBL" id="MEQ2358203.1"/>
    </source>
</evidence>
<comment type="caution">
    <text evidence="7">Lacks conserved residue(s) required for the propagation of feature annotation.</text>
</comment>
<keyword evidence="11" id="KW-1185">Reference proteome</keyword>
<dbReference type="SUPFAM" id="SSF69765">
    <property type="entry name" value="IpsF-like"/>
    <property type="match status" value="1"/>
</dbReference>
<feature type="binding site" evidence="7">
    <location>
        <position position="8"/>
    </location>
    <ligand>
        <name>a divalent metal cation</name>
        <dbReference type="ChEBI" id="CHEBI:60240"/>
    </ligand>
</feature>
<evidence type="ECO:0000256" key="4">
    <source>
        <dbReference type="ARBA" id="ARBA00022723"/>
    </source>
</evidence>
<feature type="site" description="Transition state stabilizer" evidence="7">
    <location>
        <position position="133"/>
    </location>
</feature>
<dbReference type="Gene3D" id="3.30.1330.50">
    <property type="entry name" value="2-C-methyl-D-erythritol 2,4-cyclodiphosphate synthase"/>
    <property type="match status" value="1"/>
</dbReference>
<evidence type="ECO:0000256" key="2">
    <source>
        <dbReference type="ARBA" id="ARBA00004709"/>
    </source>
</evidence>
<evidence type="ECO:0000256" key="6">
    <source>
        <dbReference type="ARBA" id="ARBA00023239"/>
    </source>
</evidence>